<evidence type="ECO:0000313" key="2">
    <source>
        <dbReference type="EMBL" id="BAY20153.1"/>
    </source>
</evidence>
<sequence>MLFRALAHWILKTKLLTTANAHSLGLLVLKTGQAGERRSYGAGGENRDEEAGGMEYNLSQHPCHTSPPASLHPCTERMPAITQSFLVRLLIWYYYQLGR</sequence>
<keyword evidence="3" id="KW-1185">Reference proteome</keyword>
<feature type="region of interest" description="Disordered" evidence="1">
    <location>
        <begin position="37"/>
        <end position="70"/>
    </location>
</feature>
<dbReference type="AlphaFoldDB" id="A0A1Z4GRM9"/>
<evidence type="ECO:0000256" key="1">
    <source>
        <dbReference type="SAM" id="MobiDB-lite"/>
    </source>
</evidence>
<organism evidence="2 3">
    <name type="scientific">Anabaenopsis circularis NIES-21</name>
    <dbReference type="NCBI Taxonomy" id="1085406"/>
    <lineage>
        <taxon>Bacteria</taxon>
        <taxon>Bacillati</taxon>
        <taxon>Cyanobacteriota</taxon>
        <taxon>Cyanophyceae</taxon>
        <taxon>Nostocales</taxon>
        <taxon>Nodulariaceae</taxon>
        <taxon>Anabaenopsis</taxon>
    </lineage>
</organism>
<accession>A0A1Z4GRM9</accession>
<geneLocation type="plasmid" evidence="3">
    <name>Plasmid2 dna</name>
</geneLocation>
<dbReference type="Proteomes" id="UP000218287">
    <property type="component" value="Plasmid Plasmid2 dna"/>
</dbReference>
<proteinExistence type="predicted"/>
<dbReference type="EMBL" id="AP018176">
    <property type="protein sequence ID" value="BAY20153.1"/>
    <property type="molecule type" value="Genomic_DNA"/>
</dbReference>
<gene>
    <name evidence="2" type="ORF">NIES21_60230</name>
</gene>
<feature type="compositionally biased region" description="Basic and acidic residues" evidence="1">
    <location>
        <begin position="37"/>
        <end position="50"/>
    </location>
</feature>
<keyword evidence="2" id="KW-0614">Plasmid</keyword>
<reference evidence="2 3" key="1">
    <citation type="submission" date="2017-06" db="EMBL/GenBank/DDBJ databases">
        <title>Genome sequencing of cyanobaciteial culture collection at National Institute for Environmental Studies (NIES).</title>
        <authorList>
            <person name="Hirose Y."/>
            <person name="Shimura Y."/>
            <person name="Fujisawa T."/>
            <person name="Nakamura Y."/>
            <person name="Kawachi M."/>
        </authorList>
    </citation>
    <scope>NUCLEOTIDE SEQUENCE [LARGE SCALE GENOMIC DNA]</scope>
    <source>
        <strain evidence="2 3">NIES-21</strain>
        <plasmid evidence="3">Plasmid2 dna</plasmid>
    </source>
</reference>
<evidence type="ECO:0000313" key="3">
    <source>
        <dbReference type="Proteomes" id="UP000218287"/>
    </source>
</evidence>
<name>A0A1Z4GRM9_9CYAN</name>
<protein>
    <submittedName>
        <fullName evidence="2">Uncharacterized protein</fullName>
    </submittedName>
</protein>